<evidence type="ECO:0000313" key="2">
    <source>
        <dbReference type="Proteomes" id="UP000822688"/>
    </source>
</evidence>
<evidence type="ECO:0000313" key="1">
    <source>
        <dbReference type="EMBL" id="KAG0570570.1"/>
    </source>
</evidence>
<protein>
    <submittedName>
        <fullName evidence="1">Uncharacterized protein</fullName>
    </submittedName>
</protein>
<sequence>MLRPAGGGSSQNRGGLWSCAIFESQQVSPNDKLQLRDSVGRGLVVERPGK</sequence>
<comment type="caution">
    <text evidence="1">The sequence shown here is derived from an EMBL/GenBank/DDBJ whole genome shotgun (WGS) entry which is preliminary data.</text>
</comment>
<proteinExistence type="predicted"/>
<reference evidence="1 2" key="1">
    <citation type="submission" date="2020-06" db="EMBL/GenBank/DDBJ databases">
        <title>WGS assembly of Ceratodon purpureus strain R40.</title>
        <authorList>
            <person name="Carey S.B."/>
            <person name="Jenkins J."/>
            <person name="Shu S."/>
            <person name="Lovell J.T."/>
            <person name="Sreedasyam A."/>
            <person name="Maumus F."/>
            <person name="Tiley G.P."/>
            <person name="Fernandez-Pozo N."/>
            <person name="Barry K."/>
            <person name="Chen C."/>
            <person name="Wang M."/>
            <person name="Lipzen A."/>
            <person name="Daum C."/>
            <person name="Saski C.A."/>
            <person name="Payton A.C."/>
            <person name="Mcbreen J.C."/>
            <person name="Conrad R.E."/>
            <person name="Kollar L.M."/>
            <person name="Olsson S."/>
            <person name="Huttunen S."/>
            <person name="Landis J.B."/>
            <person name="Wickett N.J."/>
            <person name="Johnson M.G."/>
            <person name="Rensing S.A."/>
            <person name="Grimwood J."/>
            <person name="Schmutz J."/>
            <person name="Mcdaniel S.F."/>
        </authorList>
    </citation>
    <scope>NUCLEOTIDE SEQUENCE [LARGE SCALE GENOMIC DNA]</scope>
    <source>
        <strain evidence="1 2">R40</strain>
    </source>
</reference>
<dbReference type="EMBL" id="CM026427">
    <property type="protein sequence ID" value="KAG0570570.1"/>
    <property type="molecule type" value="Genomic_DNA"/>
</dbReference>
<dbReference type="AlphaFoldDB" id="A0A8T0HGS7"/>
<accession>A0A8T0HGS7</accession>
<name>A0A8T0HGS7_CERPU</name>
<gene>
    <name evidence="1" type="ORF">KC19_6G171300</name>
</gene>
<organism evidence="1 2">
    <name type="scientific">Ceratodon purpureus</name>
    <name type="common">Fire moss</name>
    <name type="synonym">Dicranum purpureum</name>
    <dbReference type="NCBI Taxonomy" id="3225"/>
    <lineage>
        <taxon>Eukaryota</taxon>
        <taxon>Viridiplantae</taxon>
        <taxon>Streptophyta</taxon>
        <taxon>Embryophyta</taxon>
        <taxon>Bryophyta</taxon>
        <taxon>Bryophytina</taxon>
        <taxon>Bryopsida</taxon>
        <taxon>Dicranidae</taxon>
        <taxon>Pseudoditrichales</taxon>
        <taxon>Ditrichaceae</taxon>
        <taxon>Ceratodon</taxon>
    </lineage>
</organism>
<keyword evidence="2" id="KW-1185">Reference proteome</keyword>
<dbReference type="Proteomes" id="UP000822688">
    <property type="component" value="Chromosome 6"/>
</dbReference>